<name>A0ABZ2D6E8_9SPHN</name>
<dbReference type="Proteomes" id="UP001335183">
    <property type="component" value="Chromosome"/>
</dbReference>
<keyword evidence="3" id="KW-1185">Reference proteome</keyword>
<keyword evidence="1" id="KW-0812">Transmembrane</keyword>
<keyword evidence="1" id="KW-0472">Membrane</keyword>
<reference evidence="2 3" key="1">
    <citation type="submission" date="2024-02" db="EMBL/GenBank/DDBJ databases">
        <title>The whole genome sequence of five bacterial samples isolated from Abu Dhabi Sabkha-shore region.</title>
        <authorList>
            <person name="Sudalaimuthuasari N."/>
            <person name="Sarfraz B."/>
            <person name="Tuyisabe J.D."/>
            <person name="Mugisha Ntwali L.D.M."/>
            <person name="Ali A.I.A.A."/>
            <person name="Almansoori S.Z.A."/>
            <person name="Alajami H.S.A."/>
            <person name="Almeqbaali A.A.S."/>
            <person name="Kundu B."/>
            <person name="Saeed E.E."/>
            <person name="Sukumarinath V."/>
            <person name="Mishra A.K."/>
            <person name="Hazzouri K.M."/>
            <person name="Almaskari R."/>
            <person name="Sharma A.K."/>
            <person name="Amiri K.M.A."/>
        </authorList>
    </citation>
    <scope>NUCLEOTIDE SEQUENCE [LARGE SCALE GENOMIC DNA]</scope>
    <source>
        <strain evidence="3">kcgeb_sd</strain>
    </source>
</reference>
<sequence>MEFELLPLSWDAVAVFATGFAAVIGATCIGLRQAEITERQIEVQREQAESDRQLRANDLKLRLMERRANCVQKLREIYLTITSEGELPNEDRAKLFSIIQEIELIFREDVVEGLREVALASYRLRFKRLRAEREFKRGNIEKSGKEDEEANELEGIIFDKLPILIDSMVKHSRLHDIS</sequence>
<accession>A0ABZ2D6E8</accession>
<organism evidence="2 3">
    <name type="scientific">Pelagerythrobacter marensis</name>
    <dbReference type="NCBI Taxonomy" id="543877"/>
    <lineage>
        <taxon>Bacteria</taxon>
        <taxon>Pseudomonadati</taxon>
        <taxon>Pseudomonadota</taxon>
        <taxon>Alphaproteobacteria</taxon>
        <taxon>Sphingomonadales</taxon>
        <taxon>Erythrobacteraceae</taxon>
        <taxon>Pelagerythrobacter</taxon>
    </lineage>
</organism>
<proteinExistence type="predicted"/>
<evidence type="ECO:0000313" key="3">
    <source>
        <dbReference type="Proteomes" id="UP001335183"/>
    </source>
</evidence>
<dbReference type="RefSeq" id="WP_338447221.1">
    <property type="nucleotide sequence ID" value="NZ_CP144918.1"/>
</dbReference>
<feature type="transmembrane region" description="Helical" evidence="1">
    <location>
        <begin position="12"/>
        <end position="31"/>
    </location>
</feature>
<evidence type="ECO:0000256" key="1">
    <source>
        <dbReference type="SAM" id="Phobius"/>
    </source>
</evidence>
<gene>
    <name evidence="2" type="ORF">V5F89_05405</name>
</gene>
<protein>
    <submittedName>
        <fullName evidence="2">Uncharacterized protein</fullName>
    </submittedName>
</protein>
<keyword evidence="1" id="KW-1133">Transmembrane helix</keyword>
<dbReference type="EMBL" id="CP144918">
    <property type="protein sequence ID" value="WWA48338.1"/>
    <property type="molecule type" value="Genomic_DNA"/>
</dbReference>
<evidence type="ECO:0000313" key="2">
    <source>
        <dbReference type="EMBL" id="WWA48338.1"/>
    </source>
</evidence>